<dbReference type="EMBL" id="BK016221">
    <property type="protein sequence ID" value="DAG03020.1"/>
    <property type="molecule type" value="Genomic_DNA"/>
</dbReference>
<organism evidence="2">
    <name type="scientific">Myoviridae sp. ctBZY1</name>
    <dbReference type="NCBI Taxonomy" id="2825046"/>
    <lineage>
        <taxon>Viruses</taxon>
        <taxon>Duplodnaviria</taxon>
        <taxon>Heunggongvirae</taxon>
        <taxon>Uroviricota</taxon>
        <taxon>Caudoviricetes</taxon>
    </lineage>
</organism>
<feature type="domain" description="IrrE N-terminal-like" evidence="1">
    <location>
        <begin position="35"/>
        <end position="88"/>
    </location>
</feature>
<name>A0A8S5V8H4_9CAUD</name>
<accession>A0A8S5V8H4</accession>
<proteinExistence type="predicted"/>
<protein>
    <submittedName>
        <fullName evidence="2">PolyVal Metallopeptidase superfamily domain</fullName>
    </submittedName>
</protein>
<evidence type="ECO:0000313" key="2">
    <source>
        <dbReference type="EMBL" id="DAG03020.1"/>
    </source>
</evidence>
<reference evidence="2" key="1">
    <citation type="journal article" date="2021" name="Proc. Natl. Acad. Sci. U.S.A.">
        <title>A Catalog of Tens of Thousands of Viruses from Human Metagenomes Reveals Hidden Associations with Chronic Diseases.</title>
        <authorList>
            <person name="Tisza M.J."/>
            <person name="Buck C.B."/>
        </authorList>
    </citation>
    <scope>NUCLEOTIDE SEQUENCE</scope>
    <source>
        <strain evidence="2">CtBZY1</strain>
    </source>
</reference>
<sequence>MDKGKVFERLMLLARKKRLQVQFLPLQASYGILCNDRIGIANNMSIEQINHTLAHELAHAYLHYDKGDITESTGDYEEQAERTAKMLLDFAGV</sequence>
<evidence type="ECO:0000259" key="1">
    <source>
        <dbReference type="Pfam" id="PF06114"/>
    </source>
</evidence>
<dbReference type="Gene3D" id="1.10.10.2910">
    <property type="match status" value="1"/>
</dbReference>
<dbReference type="InterPro" id="IPR010359">
    <property type="entry name" value="IrrE_HExxH"/>
</dbReference>
<dbReference type="Pfam" id="PF06114">
    <property type="entry name" value="Peptidase_M78"/>
    <property type="match status" value="1"/>
</dbReference>